<keyword evidence="3" id="KW-1185">Reference proteome</keyword>
<reference evidence="2" key="1">
    <citation type="journal article" date="2023" name="PLoS Negl. Trop. Dis.">
        <title>A genome sequence for Biomphalaria pfeifferi, the major vector snail for the human-infecting parasite Schistosoma mansoni.</title>
        <authorList>
            <person name="Bu L."/>
            <person name="Lu L."/>
            <person name="Laidemitt M.R."/>
            <person name="Zhang S.M."/>
            <person name="Mutuku M."/>
            <person name="Mkoji G."/>
            <person name="Steinauer M."/>
            <person name="Loker E.S."/>
        </authorList>
    </citation>
    <scope>NUCLEOTIDE SEQUENCE</scope>
    <source>
        <strain evidence="2">KasaAsao</strain>
    </source>
</reference>
<dbReference type="Proteomes" id="UP001233172">
    <property type="component" value="Unassembled WGS sequence"/>
</dbReference>
<evidence type="ECO:0000256" key="1">
    <source>
        <dbReference type="SAM" id="Phobius"/>
    </source>
</evidence>
<keyword evidence="1" id="KW-0472">Membrane</keyword>
<proteinExistence type="predicted"/>
<dbReference type="AlphaFoldDB" id="A0AAD8BGY6"/>
<accession>A0AAD8BGY6</accession>
<comment type="caution">
    <text evidence="2">The sequence shown here is derived from an EMBL/GenBank/DDBJ whole genome shotgun (WGS) entry which is preliminary data.</text>
</comment>
<name>A0AAD8BGY6_BIOPF</name>
<feature type="transmembrane region" description="Helical" evidence="1">
    <location>
        <begin position="81"/>
        <end position="101"/>
    </location>
</feature>
<keyword evidence="1" id="KW-0812">Transmembrane</keyword>
<feature type="transmembrane region" description="Helical" evidence="1">
    <location>
        <begin position="12"/>
        <end position="30"/>
    </location>
</feature>
<sequence>MLGFFEEQPYPWIELAKGVVIILVVLYLFYTCKENEDVVTYAFRVAVDATGSALNFVFGSFENLVHMALSNYRIPLVIAILTWWMFPEIIDDFLFLVYLGYQRYKNLLFS</sequence>
<protein>
    <submittedName>
        <fullName evidence="2">Uncharacterized protein</fullName>
    </submittedName>
</protein>
<evidence type="ECO:0000313" key="3">
    <source>
        <dbReference type="Proteomes" id="UP001233172"/>
    </source>
</evidence>
<organism evidence="2 3">
    <name type="scientific">Biomphalaria pfeifferi</name>
    <name type="common">Bloodfluke planorb</name>
    <name type="synonym">Freshwater snail</name>
    <dbReference type="NCBI Taxonomy" id="112525"/>
    <lineage>
        <taxon>Eukaryota</taxon>
        <taxon>Metazoa</taxon>
        <taxon>Spiralia</taxon>
        <taxon>Lophotrochozoa</taxon>
        <taxon>Mollusca</taxon>
        <taxon>Gastropoda</taxon>
        <taxon>Heterobranchia</taxon>
        <taxon>Euthyneura</taxon>
        <taxon>Panpulmonata</taxon>
        <taxon>Hygrophila</taxon>
        <taxon>Lymnaeoidea</taxon>
        <taxon>Planorbidae</taxon>
        <taxon>Biomphalaria</taxon>
    </lineage>
</organism>
<keyword evidence="1" id="KW-1133">Transmembrane helix</keyword>
<dbReference type="EMBL" id="JASAOG010000078">
    <property type="protein sequence ID" value="KAK0054374.1"/>
    <property type="molecule type" value="Genomic_DNA"/>
</dbReference>
<gene>
    <name evidence="2" type="ORF">Bpfe_016202</name>
</gene>
<evidence type="ECO:0000313" key="2">
    <source>
        <dbReference type="EMBL" id="KAK0054374.1"/>
    </source>
</evidence>
<feature type="transmembrane region" description="Helical" evidence="1">
    <location>
        <begin position="42"/>
        <end position="61"/>
    </location>
</feature>
<reference evidence="2" key="2">
    <citation type="submission" date="2023-04" db="EMBL/GenBank/DDBJ databases">
        <authorList>
            <person name="Bu L."/>
            <person name="Lu L."/>
            <person name="Laidemitt M.R."/>
            <person name="Zhang S.M."/>
            <person name="Mutuku M."/>
            <person name="Mkoji G."/>
            <person name="Steinauer M."/>
            <person name="Loker E.S."/>
        </authorList>
    </citation>
    <scope>NUCLEOTIDE SEQUENCE</scope>
    <source>
        <strain evidence="2">KasaAsao</strain>
        <tissue evidence="2">Whole Snail</tissue>
    </source>
</reference>